<sequence length="134" mass="14683">MGRLNNTEFLSQLTGILGDNNGKSSVYLTQKRLTPALDLDEGSSATGINDLPSNVINNEDNHAINTDKYPILVRVSTSGAGKKSSNKPKNKISTVVEIDTLDQFWTDYLNVIKNGFVGLKKKEKKKSKKGKVSK</sequence>
<proteinExistence type="inferred from homology"/>
<dbReference type="Proteomes" id="UP001497600">
    <property type="component" value="Chromosome H"/>
</dbReference>
<comment type="subunit">
    <text evidence="7">Component of a fungal signal recognition particle (SRP) complex that consists of a 7SL RNA molecule (scR1) and at least six protein subunits: SRP72, SRP68, SRP54, SEC65, SRP21 and SRP14.</text>
</comment>
<dbReference type="Gene3D" id="3.30.720.10">
    <property type="entry name" value="Signal recognition particle alu RNA binding heterodimer, srp9/1"/>
    <property type="match status" value="1"/>
</dbReference>
<dbReference type="InterPro" id="IPR003210">
    <property type="entry name" value="Signal_recog_particle_SRP14"/>
</dbReference>
<keyword evidence="6 7" id="KW-0687">Ribonucleoprotein</keyword>
<keyword evidence="3 7" id="KW-0963">Cytoplasm</keyword>
<reference evidence="8 9" key="1">
    <citation type="submission" date="2024-01" db="EMBL/GenBank/DDBJ databases">
        <authorList>
            <consortium name="Genoscope - CEA"/>
            <person name="William W."/>
        </authorList>
    </citation>
    <scope>NUCLEOTIDE SEQUENCE [LARGE SCALE GENOMIC DNA]</scope>
    <source>
        <strain evidence="8 9">29B2s-10</strain>
    </source>
</reference>
<comment type="function">
    <text evidence="7">Component of the signal recognition particle (SRP) complex, a ribonucleoprotein complex that mediates the cotranslational targeting of secretory and membrane proteins to the endoplasmic reticulum (ER).</text>
</comment>
<evidence type="ECO:0000256" key="7">
    <source>
        <dbReference type="RuleBase" id="RU368100"/>
    </source>
</evidence>
<evidence type="ECO:0000256" key="1">
    <source>
        <dbReference type="ARBA" id="ARBA00004496"/>
    </source>
</evidence>
<evidence type="ECO:0000256" key="4">
    <source>
        <dbReference type="ARBA" id="ARBA00022884"/>
    </source>
</evidence>
<dbReference type="PANTHER" id="PTHR12013">
    <property type="entry name" value="SIGNAL RECOGNITION PARTICLE 14 KD PROTEIN"/>
    <property type="match status" value="1"/>
</dbReference>
<dbReference type="InterPro" id="IPR009018">
    <property type="entry name" value="Signal_recog_particle_SRP9/14"/>
</dbReference>
<keyword evidence="5 7" id="KW-0733">Signal recognition particle</keyword>
<accession>A0ABP0EMK1</accession>
<keyword evidence="4 7" id="KW-0694">RNA-binding</keyword>
<comment type="subcellular location">
    <subcellularLocation>
        <location evidence="1 7">Cytoplasm</location>
    </subcellularLocation>
</comment>
<dbReference type="SUPFAM" id="SSF54762">
    <property type="entry name" value="Signal recognition particle alu RNA binding heterodimer, SRP9/14"/>
    <property type="match status" value="1"/>
</dbReference>
<evidence type="ECO:0000256" key="5">
    <source>
        <dbReference type="ARBA" id="ARBA00023135"/>
    </source>
</evidence>
<evidence type="ECO:0000256" key="2">
    <source>
        <dbReference type="ARBA" id="ARBA00010349"/>
    </source>
</evidence>
<dbReference type="Pfam" id="PF02290">
    <property type="entry name" value="SRP14"/>
    <property type="match status" value="1"/>
</dbReference>
<evidence type="ECO:0000256" key="6">
    <source>
        <dbReference type="ARBA" id="ARBA00023274"/>
    </source>
</evidence>
<evidence type="ECO:0000256" key="3">
    <source>
        <dbReference type="ARBA" id="ARBA00022490"/>
    </source>
</evidence>
<gene>
    <name evidence="8" type="primary">SRP14</name>
    <name evidence="8" type="ORF">CAAN4_H19834</name>
</gene>
<protein>
    <recommendedName>
        <fullName evidence="7">Signal recognition particle subunit SRP14</fullName>
    </recommendedName>
    <alternativeName>
        <fullName evidence="7">Signal recognition particle 14 kDa protein</fullName>
    </alternativeName>
</protein>
<name>A0ABP0EMK1_9ASCO</name>
<keyword evidence="9" id="KW-1185">Reference proteome</keyword>
<organism evidence="8 9">
    <name type="scientific">[Candida] anglica</name>
    <dbReference type="NCBI Taxonomy" id="148631"/>
    <lineage>
        <taxon>Eukaryota</taxon>
        <taxon>Fungi</taxon>
        <taxon>Dikarya</taxon>
        <taxon>Ascomycota</taxon>
        <taxon>Saccharomycotina</taxon>
        <taxon>Pichiomycetes</taxon>
        <taxon>Debaryomycetaceae</taxon>
        <taxon>Kurtzmaniella</taxon>
    </lineage>
</organism>
<comment type="similarity">
    <text evidence="2 7">Belongs to the SRP14 family.</text>
</comment>
<evidence type="ECO:0000313" key="8">
    <source>
        <dbReference type="EMBL" id="CAK7921890.1"/>
    </source>
</evidence>
<dbReference type="EMBL" id="OZ004260">
    <property type="protein sequence ID" value="CAK7921890.1"/>
    <property type="molecule type" value="Genomic_DNA"/>
</dbReference>
<evidence type="ECO:0000313" key="9">
    <source>
        <dbReference type="Proteomes" id="UP001497600"/>
    </source>
</evidence>